<evidence type="ECO:0000256" key="2">
    <source>
        <dbReference type="ARBA" id="ARBA00022741"/>
    </source>
</evidence>
<organism evidence="6 7">
    <name type="scientific">Cellulomonas pakistanensis</name>
    <dbReference type="NCBI Taxonomy" id="992287"/>
    <lineage>
        <taxon>Bacteria</taxon>
        <taxon>Bacillati</taxon>
        <taxon>Actinomycetota</taxon>
        <taxon>Actinomycetes</taxon>
        <taxon>Micrococcales</taxon>
        <taxon>Cellulomonadaceae</taxon>
        <taxon>Cellulomonas</taxon>
    </lineage>
</organism>
<keyword evidence="1" id="KW-0808">Transferase</keyword>
<evidence type="ECO:0000313" key="7">
    <source>
        <dbReference type="Proteomes" id="UP000642125"/>
    </source>
</evidence>
<evidence type="ECO:0000259" key="5">
    <source>
        <dbReference type="Pfam" id="PF18085"/>
    </source>
</evidence>
<evidence type="ECO:0000256" key="1">
    <source>
        <dbReference type="ARBA" id="ARBA00022679"/>
    </source>
</evidence>
<proteinExistence type="predicted"/>
<reference evidence="6" key="1">
    <citation type="submission" date="2021-01" db="EMBL/GenBank/DDBJ databases">
        <title>Whole genome shotgun sequence of Cellulomonas pakistanensis NBRC 110800.</title>
        <authorList>
            <person name="Komaki H."/>
            <person name="Tamura T."/>
        </authorList>
    </citation>
    <scope>NUCLEOTIDE SEQUENCE</scope>
    <source>
        <strain evidence="6">NBRC 110800</strain>
    </source>
</reference>
<dbReference type="NCBIfam" id="NF047744">
    <property type="entry name" value="CG0192_rel"/>
    <property type="match status" value="1"/>
</dbReference>
<comment type="caution">
    <text evidence="6">The sequence shown here is derived from an EMBL/GenBank/DDBJ whole genome shotgun (WGS) entry which is preliminary data.</text>
</comment>
<dbReference type="EMBL" id="BONO01000016">
    <property type="protein sequence ID" value="GIG36880.1"/>
    <property type="molecule type" value="Genomic_DNA"/>
</dbReference>
<feature type="domain" description="Maltokinase N-terminal cap" evidence="5">
    <location>
        <begin position="20"/>
        <end position="101"/>
    </location>
</feature>
<gene>
    <name evidence="6" type="ORF">Cpa01nite_22610</name>
</gene>
<accession>A0A919U730</accession>
<keyword evidence="4" id="KW-0067">ATP-binding</keyword>
<evidence type="ECO:0000313" key="6">
    <source>
        <dbReference type="EMBL" id="GIG36880.1"/>
    </source>
</evidence>
<dbReference type="RefSeq" id="WP_203668902.1">
    <property type="nucleotide sequence ID" value="NZ_BONO01000016.1"/>
</dbReference>
<evidence type="ECO:0000256" key="4">
    <source>
        <dbReference type="ARBA" id="ARBA00022840"/>
    </source>
</evidence>
<name>A0A919U730_9CELL</name>
<sequence>MAIIHRATLEPTKAELVAAWLPTQTWFDGPADVATPVGAYRFDDPDGEVGIESHLFEVGGRLVHVPLTYRGAPLDGAEESLVGTMEHSVLGTRWVYDGPADPVYVAELTRVVSEGDQQVRMWVETPEGDRVEREPTMRVRGSGGDPQDAGVVVVRWPAPGADAPARAVLTGTWAGQDEPVALAYLG</sequence>
<keyword evidence="7" id="KW-1185">Reference proteome</keyword>
<dbReference type="GO" id="GO:0005524">
    <property type="term" value="F:ATP binding"/>
    <property type="evidence" value="ECO:0007669"/>
    <property type="project" value="UniProtKB-KW"/>
</dbReference>
<keyword evidence="2" id="KW-0547">Nucleotide-binding</keyword>
<dbReference type="Proteomes" id="UP000642125">
    <property type="component" value="Unassembled WGS sequence"/>
</dbReference>
<protein>
    <recommendedName>
        <fullName evidence="5">Maltokinase N-terminal cap domain-containing protein</fullName>
    </recommendedName>
</protein>
<dbReference type="GO" id="GO:0016301">
    <property type="term" value="F:kinase activity"/>
    <property type="evidence" value="ECO:0007669"/>
    <property type="project" value="UniProtKB-KW"/>
</dbReference>
<evidence type="ECO:0000256" key="3">
    <source>
        <dbReference type="ARBA" id="ARBA00022777"/>
    </source>
</evidence>
<dbReference type="InterPro" id="IPR040999">
    <property type="entry name" value="Mak_N_cap"/>
</dbReference>
<dbReference type="AlphaFoldDB" id="A0A919U730"/>
<keyword evidence="3" id="KW-0418">Kinase</keyword>
<dbReference type="Pfam" id="PF18085">
    <property type="entry name" value="Mak_N_cap"/>
    <property type="match status" value="1"/>
</dbReference>